<evidence type="ECO:0000256" key="1">
    <source>
        <dbReference type="SAM" id="MobiDB-lite"/>
    </source>
</evidence>
<dbReference type="EMBL" id="JAUEPP010000007">
    <property type="protein sequence ID" value="KAK3339055.1"/>
    <property type="molecule type" value="Genomic_DNA"/>
</dbReference>
<feature type="compositionally biased region" description="Basic and acidic residues" evidence="1">
    <location>
        <begin position="589"/>
        <end position="603"/>
    </location>
</feature>
<feature type="region of interest" description="Disordered" evidence="1">
    <location>
        <begin position="337"/>
        <end position="386"/>
    </location>
</feature>
<keyword evidence="3" id="KW-1185">Reference proteome</keyword>
<dbReference type="GeneID" id="87862184"/>
<dbReference type="AlphaFoldDB" id="A0AAE0J8P2"/>
<dbReference type="RefSeq" id="XP_062678415.1">
    <property type="nucleotide sequence ID" value="XM_062825030.1"/>
</dbReference>
<feature type="compositionally biased region" description="Basic and acidic residues" evidence="1">
    <location>
        <begin position="547"/>
        <end position="564"/>
    </location>
</feature>
<feature type="compositionally biased region" description="Basic and acidic residues" evidence="1">
    <location>
        <begin position="633"/>
        <end position="644"/>
    </location>
</feature>
<sequence length="662" mass="73611">MTGDKTIELTRSDDQSITVSSGTDTFTIAFCEVPRVNDNAERRFQRVRKPLVDINETKEDSSGPFFPFTIYGPPTEGSTKGVKKSGSHFLVIKDDKAFAIRMVGNSKESAFKVKVRVGGVNVLQHTTHGEKSQDYFVISEQKWVWGKQVSKDTARQFRVFRRGRERLSLRYQLLNNNIKKEVEIEITSRRPRQPTTCQYIASSAPYSASMWMPALQTTFQEPAFNDTGPSTPYGYGMLLPPPPPLLTTSHEIAYDDLVPPTIFEQAIPPPVIPTYQPQASQTAPTELVTPLSSGDRPSSPPSPPQQISQATSLVDADHIDHIYYDYMAPTPPLLSEFLSRPSPPQASYPSSPEPVLGSLSSPPSPPSPPSLPAPQAPYQAPTHGYNDFTGSAAPYFRSLRSSYPSPPEPVLCSVRPSPPPEQEGAPKTPSDQESIHSDPEEDMLPHQMVVGTGGLIEQIVHTDKHPGPEWIDECTVTLKFKIVDPDYLKKEAGVKKVGILGGNYREVPNPPNGTFRGHAPVVTDPDGLRRDIRSPMEMEMELNRNAGGKDRDREPPESPKRESPVDSGVGLVGEVEGDGEDGGEQGDQENMREFKRLRGEAKSQPRGLMNDIRMKKKRHQQRKRGGVRIMAVKRKEHEPKGERKSRWRTFVDAMRRVLTLGR</sequence>
<gene>
    <name evidence="2" type="ORF">B0H65DRAFT_432862</name>
</gene>
<name>A0AAE0J8P2_9PEZI</name>
<feature type="compositionally biased region" description="Acidic residues" evidence="1">
    <location>
        <begin position="575"/>
        <end position="587"/>
    </location>
</feature>
<dbReference type="Proteomes" id="UP001278500">
    <property type="component" value="Unassembled WGS sequence"/>
</dbReference>
<feature type="compositionally biased region" description="Low complexity" evidence="1">
    <location>
        <begin position="347"/>
        <end position="361"/>
    </location>
</feature>
<feature type="compositionally biased region" description="Polar residues" evidence="1">
    <location>
        <begin position="275"/>
        <end position="284"/>
    </location>
</feature>
<organism evidence="2 3">
    <name type="scientific">Neurospora tetraspora</name>
    <dbReference type="NCBI Taxonomy" id="94610"/>
    <lineage>
        <taxon>Eukaryota</taxon>
        <taxon>Fungi</taxon>
        <taxon>Dikarya</taxon>
        <taxon>Ascomycota</taxon>
        <taxon>Pezizomycotina</taxon>
        <taxon>Sordariomycetes</taxon>
        <taxon>Sordariomycetidae</taxon>
        <taxon>Sordariales</taxon>
        <taxon>Sordariaceae</taxon>
        <taxon>Neurospora</taxon>
    </lineage>
</organism>
<feature type="compositionally biased region" description="Low complexity" evidence="1">
    <location>
        <begin position="565"/>
        <end position="574"/>
    </location>
</feature>
<reference evidence="2" key="2">
    <citation type="submission" date="2023-06" db="EMBL/GenBank/DDBJ databases">
        <authorList>
            <consortium name="Lawrence Berkeley National Laboratory"/>
            <person name="Haridas S."/>
            <person name="Hensen N."/>
            <person name="Bonometti L."/>
            <person name="Westerberg I."/>
            <person name="Brannstrom I.O."/>
            <person name="Guillou S."/>
            <person name="Cros-Aarteil S."/>
            <person name="Calhoun S."/>
            <person name="Kuo A."/>
            <person name="Mondo S."/>
            <person name="Pangilinan J."/>
            <person name="Riley R."/>
            <person name="Labutti K."/>
            <person name="Andreopoulos B."/>
            <person name="Lipzen A."/>
            <person name="Chen C."/>
            <person name="Yanf M."/>
            <person name="Daum C."/>
            <person name="Ng V."/>
            <person name="Clum A."/>
            <person name="Steindorff A."/>
            <person name="Ohm R."/>
            <person name="Martin F."/>
            <person name="Silar P."/>
            <person name="Natvig D."/>
            <person name="Lalanne C."/>
            <person name="Gautier V."/>
            <person name="Ament-Velasquez S.L."/>
            <person name="Kruys A."/>
            <person name="Hutchinson M.I."/>
            <person name="Powell A.J."/>
            <person name="Barry K."/>
            <person name="Miller A.N."/>
            <person name="Grigoriev I.V."/>
            <person name="Debuchy R."/>
            <person name="Gladieux P."/>
            <person name="Thoren M.H."/>
            <person name="Johannesson H."/>
        </authorList>
    </citation>
    <scope>NUCLEOTIDE SEQUENCE</scope>
    <source>
        <strain evidence="2">CBS 560.94</strain>
    </source>
</reference>
<feature type="region of interest" description="Disordered" evidence="1">
    <location>
        <begin position="541"/>
        <end position="644"/>
    </location>
</feature>
<feature type="compositionally biased region" description="Pro residues" evidence="1">
    <location>
        <begin position="362"/>
        <end position="375"/>
    </location>
</feature>
<protein>
    <submittedName>
        <fullName evidence="2">Uncharacterized protein</fullName>
    </submittedName>
</protein>
<feature type="region of interest" description="Disordered" evidence="1">
    <location>
        <begin position="508"/>
        <end position="527"/>
    </location>
</feature>
<evidence type="ECO:0000313" key="3">
    <source>
        <dbReference type="Proteomes" id="UP001278500"/>
    </source>
</evidence>
<reference evidence="2" key="1">
    <citation type="journal article" date="2023" name="Mol. Phylogenet. Evol.">
        <title>Genome-scale phylogeny and comparative genomics of the fungal order Sordariales.</title>
        <authorList>
            <person name="Hensen N."/>
            <person name="Bonometti L."/>
            <person name="Westerberg I."/>
            <person name="Brannstrom I.O."/>
            <person name="Guillou S."/>
            <person name="Cros-Aarteil S."/>
            <person name="Calhoun S."/>
            <person name="Haridas S."/>
            <person name="Kuo A."/>
            <person name="Mondo S."/>
            <person name="Pangilinan J."/>
            <person name="Riley R."/>
            <person name="LaButti K."/>
            <person name="Andreopoulos B."/>
            <person name="Lipzen A."/>
            <person name="Chen C."/>
            <person name="Yan M."/>
            <person name="Daum C."/>
            <person name="Ng V."/>
            <person name="Clum A."/>
            <person name="Steindorff A."/>
            <person name="Ohm R.A."/>
            <person name="Martin F."/>
            <person name="Silar P."/>
            <person name="Natvig D.O."/>
            <person name="Lalanne C."/>
            <person name="Gautier V."/>
            <person name="Ament-Velasquez S.L."/>
            <person name="Kruys A."/>
            <person name="Hutchinson M.I."/>
            <person name="Powell A.J."/>
            <person name="Barry K."/>
            <person name="Miller A.N."/>
            <person name="Grigoriev I.V."/>
            <person name="Debuchy R."/>
            <person name="Gladieux P."/>
            <person name="Hiltunen Thoren M."/>
            <person name="Johannesson H."/>
        </authorList>
    </citation>
    <scope>NUCLEOTIDE SEQUENCE</scope>
    <source>
        <strain evidence="2">CBS 560.94</strain>
    </source>
</reference>
<evidence type="ECO:0000313" key="2">
    <source>
        <dbReference type="EMBL" id="KAK3339055.1"/>
    </source>
</evidence>
<comment type="caution">
    <text evidence="2">The sequence shown here is derived from an EMBL/GenBank/DDBJ whole genome shotgun (WGS) entry which is preliminary data.</text>
</comment>
<proteinExistence type="predicted"/>
<accession>A0AAE0J8P2</accession>
<feature type="region of interest" description="Disordered" evidence="1">
    <location>
        <begin position="268"/>
        <end position="311"/>
    </location>
</feature>
<feature type="region of interest" description="Disordered" evidence="1">
    <location>
        <begin position="406"/>
        <end position="439"/>
    </location>
</feature>
<feature type="compositionally biased region" description="Basic residues" evidence="1">
    <location>
        <begin position="614"/>
        <end position="632"/>
    </location>
</feature>